<dbReference type="EMBL" id="LN858938">
    <property type="protein sequence ID" value="CDQ07325.1"/>
    <property type="molecule type" value="Genomic_DNA"/>
</dbReference>
<gene>
    <name evidence="2" type="primary">Bm11592</name>
    <name evidence="2" type="ORF">BM_Bm11592</name>
</gene>
<feature type="region of interest" description="Disordered" evidence="1">
    <location>
        <begin position="32"/>
        <end position="55"/>
    </location>
</feature>
<sequence length="55" mass="6038">MPAGLPPDSTIMCPWGRSKAHHFDEGKVVKGFSAGSRKGFLQPGDERRERGKKAK</sequence>
<organism evidence="2">
    <name type="scientific">Brugia malayi</name>
    <name type="common">Filarial nematode worm</name>
    <dbReference type="NCBI Taxonomy" id="6279"/>
    <lineage>
        <taxon>Eukaryota</taxon>
        <taxon>Metazoa</taxon>
        <taxon>Ecdysozoa</taxon>
        <taxon>Nematoda</taxon>
        <taxon>Chromadorea</taxon>
        <taxon>Rhabditida</taxon>
        <taxon>Spirurina</taxon>
        <taxon>Spiruromorpha</taxon>
        <taxon>Filarioidea</taxon>
        <taxon>Onchocercidae</taxon>
        <taxon>Brugia</taxon>
    </lineage>
</organism>
<evidence type="ECO:0000256" key="1">
    <source>
        <dbReference type="SAM" id="MobiDB-lite"/>
    </source>
</evidence>
<reference evidence="2" key="1">
    <citation type="journal article" date="2007" name="Science">
        <title>Draft genome of the filarial nematode parasite Brugia malayi.</title>
        <authorList>
            <person name="Ghedin E."/>
            <person name="Wang S."/>
            <person name="Spiro D."/>
            <person name="Caler E."/>
            <person name="Zhao Q."/>
            <person name="Crabtree J."/>
            <person name="Allen J.E."/>
            <person name="Delcher A.L."/>
            <person name="Guiliano D.B."/>
            <person name="Miranda-Saavedra D."/>
            <person name="Angiuoli S.V."/>
            <person name="Creasy T."/>
            <person name="Amedeo P."/>
            <person name="Haas B."/>
            <person name="El-Sayed N.M."/>
            <person name="Wortman J.R."/>
            <person name="Feldblyum T."/>
            <person name="Tallon L."/>
            <person name="Schatz M."/>
            <person name="Shumway M."/>
            <person name="Koo H."/>
            <person name="Salzberg S.L."/>
            <person name="Schobel S."/>
            <person name="Pertea M."/>
            <person name="Pop M."/>
            <person name="White O."/>
            <person name="Barton G.J."/>
            <person name="Carlow C.K."/>
            <person name="Crawford M.J."/>
            <person name="Daub J."/>
            <person name="Dimmic M.W."/>
            <person name="Estes C.F."/>
            <person name="Foster J.M."/>
            <person name="Ganatra M."/>
            <person name="Gregory W.F."/>
            <person name="Johnson N.M."/>
            <person name="Jin J."/>
            <person name="Komuniecki R."/>
            <person name="Korf I."/>
            <person name="Kumar S."/>
            <person name="Laney S."/>
            <person name="Li B.W."/>
            <person name="Li W."/>
            <person name="Lindblom T.H."/>
            <person name="Lustigman S."/>
            <person name="Ma D."/>
            <person name="Maina C.V."/>
            <person name="Martin D.M."/>
            <person name="McCarter J.P."/>
            <person name="McReynolds L."/>
            <person name="Mitreva M."/>
            <person name="Nutman T.B."/>
            <person name="Parkinson J."/>
            <person name="Peregrin-Alvarez J.M."/>
            <person name="Poole C."/>
            <person name="Ren Q."/>
            <person name="Saunders L."/>
            <person name="Sluder A.E."/>
            <person name="Smith K."/>
            <person name="Stanke M."/>
            <person name="Unnasch T.R."/>
            <person name="Ware J."/>
            <person name="Wei A.D."/>
            <person name="Weil G."/>
            <person name="Williams D.J."/>
            <person name="Zhang Y."/>
            <person name="Williams S.A."/>
            <person name="Fraser-Liggett C."/>
            <person name="Slatko B."/>
            <person name="Blaxter M.L."/>
            <person name="Scott A.L."/>
        </authorList>
    </citation>
    <scope>NUCLEOTIDE SEQUENCE</scope>
    <source>
        <strain evidence="2">FR3</strain>
    </source>
</reference>
<dbReference type="AlphaFoldDB" id="A0A1I9GA06"/>
<accession>A0A1I9GA06</accession>
<protein>
    <submittedName>
        <fullName evidence="2">Bm11592</fullName>
    </submittedName>
</protein>
<proteinExistence type="predicted"/>
<name>A0A1I9GA06_BRUMA</name>
<evidence type="ECO:0000313" key="2">
    <source>
        <dbReference type="EMBL" id="CDQ07325.1"/>
    </source>
</evidence>
<reference evidence="2" key="2">
    <citation type="submission" date="2012-12" db="EMBL/GenBank/DDBJ databases">
        <authorList>
            <consortium name="WormBase Consortium"/>
            <person name="Ghedin E."/>
            <person name="Paulini M."/>
        </authorList>
    </citation>
    <scope>NUCLEOTIDE SEQUENCE</scope>
    <source>
        <strain evidence="2">FR3</strain>
    </source>
</reference>